<dbReference type="EMBL" id="CP130144">
    <property type="protein sequence ID" value="WNZ47975.1"/>
    <property type="molecule type" value="Genomic_DNA"/>
</dbReference>
<reference evidence="1" key="2">
    <citation type="submission" date="2023-07" db="EMBL/GenBank/DDBJ databases">
        <authorList>
            <person name="Bai X.-H."/>
            <person name="Wang H.-H."/>
            <person name="Wang J."/>
            <person name="Ma M.-Y."/>
            <person name="Hu H.-H."/>
            <person name="Song Z.-L."/>
            <person name="Ma H.-G."/>
            <person name="Fan Y."/>
            <person name="Du C.-Y."/>
            <person name="Xu J.-C."/>
        </authorList>
    </citation>
    <scope>NUCLEOTIDE SEQUENCE</scope>
    <source>
        <strain evidence="1">CZ1</strain>
    </source>
</reference>
<sequence length="80" mass="8939">MTVELQQAIHLAQSLSFAEQLELLKMLSVMIQQSHALETQTSTSEVDTEFSAASFQQSWEQAITGQTLPLSQLWEGIDVE</sequence>
<reference evidence="1" key="1">
    <citation type="journal article" date="2023" name="Plants (Basel)">
        <title>Genomic Analysis of Leptolyngbya boryana CZ1 Reveals Efficient Carbon Fixation Modules.</title>
        <authorList>
            <person name="Bai X."/>
            <person name="Wang H."/>
            <person name="Cheng W."/>
            <person name="Wang J."/>
            <person name="Ma M."/>
            <person name="Hu H."/>
            <person name="Song Z."/>
            <person name="Ma H."/>
            <person name="Fan Y."/>
            <person name="Du C."/>
            <person name="Xu J."/>
        </authorList>
    </citation>
    <scope>NUCLEOTIDE SEQUENCE</scope>
    <source>
        <strain evidence="1">CZ1</strain>
    </source>
</reference>
<dbReference type="RefSeq" id="WP_190650748.1">
    <property type="nucleotide sequence ID" value="NZ_CP130144.1"/>
</dbReference>
<organism evidence="1">
    <name type="scientific">Leptolyngbya boryana CZ1</name>
    <dbReference type="NCBI Taxonomy" id="3060204"/>
    <lineage>
        <taxon>Bacteria</taxon>
        <taxon>Bacillati</taxon>
        <taxon>Cyanobacteriota</taxon>
        <taxon>Cyanophyceae</taxon>
        <taxon>Leptolyngbyales</taxon>
        <taxon>Leptolyngbyaceae</taxon>
        <taxon>Leptolyngbya group</taxon>
        <taxon>Leptolyngbya</taxon>
    </lineage>
</organism>
<accession>A0AA96X9F6</accession>
<proteinExistence type="predicted"/>
<evidence type="ECO:0000313" key="1">
    <source>
        <dbReference type="EMBL" id="WNZ47975.1"/>
    </source>
</evidence>
<gene>
    <name evidence="1" type="ORF">Q2T42_09030</name>
</gene>
<protein>
    <submittedName>
        <fullName evidence="1">Uncharacterized protein</fullName>
    </submittedName>
</protein>
<name>A0AA96X9F6_LEPBY</name>
<dbReference type="AlphaFoldDB" id="A0AA96X9F6"/>